<dbReference type="EMBL" id="LWAJ01000041">
    <property type="protein sequence ID" value="KZL51161.1"/>
    <property type="molecule type" value="Genomic_DNA"/>
</dbReference>
<reference evidence="3 4" key="1">
    <citation type="submission" date="2016-04" db="EMBL/GenBank/DDBJ databases">
        <title>Draft Genome Assembly of the Bloom-forming Cyanobacterium Nodularia spumigena Strain CENA596 in Shrimp Production Ponds.</title>
        <authorList>
            <person name="Popin R.V."/>
            <person name="Rigonato J."/>
            <person name="Abreu V.A."/>
            <person name="Andreote A.P."/>
            <person name="Silveira S.B."/>
            <person name="Odebrecht C."/>
            <person name="Fiore M.F."/>
        </authorList>
    </citation>
    <scope>NUCLEOTIDE SEQUENCE [LARGE SCALE GENOMIC DNA]</scope>
    <source>
        <strain evidence="3 4">CENA596</strain>
    </source>
</reference>
<dbReference type="OrthoDB" id="8360592at2"/>
<dbReference type="AlphaFoldDB" id="A0A161XMQ9"/>
<dbReference type="SUPFAM" id="SSF51206">
    <property type="entry name" value="cAMP-binding domain-like"/>
    <property type="match status" value="1"/>
</dbReference>
<dbReference type="InterPro" id="IPR018490">
    <property type="entry name" value="cNMP-bd_dom_sf"/>
</dbReference>
<dbReference type="InterPro" id="IPR000595">
    <property type="entry name" value="cNMP-bd_dom"/>
</dbReference>
<keyword evidence="1" id="KW-1133">Transmembrane helix</keyword>
<protein>
    <submittedName>
        <fullName evidence="3">Cyclic nucleotide-binding protein</fullName>
    </submittedName>
</protein>
<sequence length="929" mass="107018">MFSHIPERSMHNIRWVLTCGWLLLIASLFYDPISPFFTAPEQTWSPFRIRPEECIAIQNNCLELKPYALGAPIFWGIIVPSGIFILLVFGHELWRRICPLSFLSQIPRALGWQRKFKRTDAKSGKVRYEIPKIKPNSWLGRNYLYLQFGLLFIGLCFRILFINGDRLFLGLWLTITIIAAITVGYLYGGKTWCNYFCPMAPVQKIYAEPMGLFTSKAHMSETPITQSMCRVVVEDNKEKSACVACQKPCIDIDAEGSYWEGLEKPQIKFIYYSYFGLVVGYFFYYYLYAGNWDYYFSGAWAIEGDTIENLFSAGWYLYGQVIPIPKLLAVPITLGLFTAWGYVLGLVCEKVYRYYLNLRNKKNKLPFIRHHLFSICTFLAFNLFFTFGGRPFIRLLPNYVQEAFDILIVVVSSFWLMRVLKREPELYAREGLAGRFRKQLIKMNFPIESYFSGRHIDDLNPYEVYVIAKLLPGFSQEKCNAYKGVLREALEEGYVNSANSLEVLWQLRTELGINDREHEQILVEVGIEDPTLLDPNRQRDLENSVRVSGYHQSLVRLITIQKMIWSNLENNVIIDPMTGEPEIRGEEKPSPEILKQQAKLYLERLEKLVNSYHALNQPFAAEFRPIISLLRGVLRQETELLFTDLLHRLEQLDLAESLPIAQVLGSLLPTVLKGILMDKAAGWQHRLTPEILHTLAQPPQSAYCSLELPLSTFIDTLETLITEPNVLIKTVCLYLLQQFYPKRGITLAEQIMPQSDGEHHTLLQEIIPRLTKYKGELRLSHLPIFERIVYLFNSDFFASLDSQTLIELAYRADVKIFFLDEHITEVGDTCRELLLLMEGSVEIVTKRADGTEFISCLLPGCILDELEVLTHTNLMGTIIAKSEITRVLAISVQAFDDLLEGDRHLAMKVLELESIRLKTLLQRGFYEPG</sequence>
<comment type="caution">
    <text evidence="3">The sequence shown here is derived from an EMBL/GenBank/DDBJ whole genome shotgun (WGS) entry which is preliminary data.</text>
</comment>
<dbReference type="Gene3D" id="2.60.120.10">
    <property type="entry name" value="Jelly Rolls"/>
    <property type="match status" value="1"/>
</dbReference>
<dbReference type="InterPro" id="IPR014710">
    <property type="entry name" value="RmlC-like_jellyroll"/>
</dbReference>
<name>A0A161XMQ9_NODSP</name>
<proteinExistence type="predicted"/>
<keyword evidence="1" id="KW-0812">Transmembrane</keyword>
<feature type="domain" description="Cyclic nucleotide-binding" evidence="2">
    <location>
        <begin position="796"/>
        <end position="899"/>
    </location>
</feature>
<feature type="transmembrane region" description="Helical" evidence="1">
    <location>
        <begin position="73"/>
        <end position="94"/>
    </location>
</feature>
<keyword evidence="1" id="KW-0472">Membrane</keyword>
<dbReference type="Pfam" id="PF00027">
    <property type="entry name" value="cNMP_binding"/>
    <property type="match status" value="1"/>
</dbReference>
<feature type="transmembrane region" description="Helical" evidence="1">
    <location>
        <begin position="367"/>
        <end position="387"/>
    </location>
</feature>
<feature type="transmembrane region" description="Helical" evidence="1">
    <location>
        <begin position="327"/>
        <end position="347"/>
    </location>
</feature>
<dbReference type="Proteomes" id="UP000076555">
    <property type="component" value="Unassembled WGS sequence"/>
</dbReference>
<evidence type="ECO:0000313" key="4">
    <source>
        <dbReference type="Proteomes" id="UP000076555"/>
    </source>
</evidence>
<feature type="transmembrane region" description="Helical" evidence="1">
    <location>
        <begin position="167"/>
        <end position="187"/>
    </location>
</feature>
<feature type="transmembrane region" description="Helical" evidence="1">
    <location>
        <begin position="12"/>
        <end position="30"/>
    </location>
</feature>
<gene>
    <name evidence="3" type="ORF">A2T98_03760</name>
</gene>
<evidence type="ECO:0000259" key="2">
    <source>
        <dbReference type="PROSITE" id="PS50042"/>
    </source>
</evidence>
<accession>A0A161XMQ9</accession>
<organism evidence="3 4">
    <name type="scientific">Nodularia spumigena CENA596</name>
    <dbReference type="NCBI Taxonomy" id="1819295"/>
    <lineage>
        <taxon>Bacteria</taxon>
        <taxon>Bacillati</taxon>
        <taxon>Cyanobacteriota</taxon>
        <taxon>Cyanophyceae</taxon>
        <taxon>Nostocales</taxon>
        <taxon>Nodulariaceae</taxon>
        <taxon>Nodularia</taxon>
    </lineage>
</organism>
<dbReference type="PROSITE" id="PS50042">
    <property type="entry name" value="CNMP_BINDING_3"/>
    <property type="match status" value="1"/>
</dbReference>
<dbReference type="SMART" id="SM00100">
    <property type="entry name" value="cNMP"/>
    <property type="match status" value="1"/>
</dbReference>
<feature type="transmembrane region" description="Helical" evidence="1">
    <location>
        <begin position="142"/>
        <end position="161"/>
    </location>
</feature>
<feature type="transmembrane region" description="Helical" evidence="1">
    <location>
        <begin position="269"/>
        <end position="287"/>
    </location>
</feature>
<evidence type="ECO:0000256" key="1">
    <source>
        <dbReference type="SAM" id="Phobius"/>
    </source>
</evidence>
<dbReference type="CDD" id="cd00038">
    <property type="entry name" value="CAP_ED"/>
    <property type="match status" value="1"/>
</dbReference>
<evidence type="ECO:0000313" key="3">
    <source>
        <dbReference type="EMBL" id="KZL51161.1"/>
    </source>
</evidence>